<evidence type="ECO:0000256" key="2">
    <source>
        <dbReference type="ARBA" id="ARBA00007349"/>
    </source>
</evidence>
<dbReference type="GO" id="GO:0009706">
    <property type="term" value="C:chloroplast inner membrane"/>
    <property type="evidence" value="ECO:0007669"/>
    <property type="project" value="UniProtKB-SubCell"/>
</dbReference>
<protein>
    <recommendedName>
        <fullName evidence="10">2-oxoglutarate/malate translocator</fullName>
    </recommendedName>
</protein>
<evidence type="ECO:0000256" key="7">
    <source>
        <dbReference type="SAM" id="MobiDB-lite"/>
    </source>
</evidence>
<evidence type="ECO:0000256" key="6">
    <source>
        <dbReference type="ARBA" id="ARBA00023136"/>
    </source>
</evidence>
<dbReference type="EMBL" id="GISG01198478">
    <property type="protein sequence ID" value="MBA4657933.1"/>
    <property type="molecule type" value="Transcribed_RNA"/>
</dbReference>
<dbReference type="GO" id="GO:0015140">
    <property type="term" value="F:malate transmembrane transporter activity"/>
    <property type="evidence" value="ECO:0007669"/>
    <property type="project" value="UniProtKB-ARBA"/>
</dbReference>
<evidence type="ECO:0000256" key="1">
    <source>
        <dbReference type="ARBA" id="ARBA00004478"/>
    </source>
</evidence>
<proteinExistence type="inferred from homology"/>
<keyword evidence="5 8" id="KW-1133">Transmembrane helix</keyword>
<keyword evidence="3 8" id="KW-0812">Transmembrane</keyword>
<sequence>MWSKCNCYIALINNTQLRVAHIKPLIFTTLPSTLTTRSPLFIHFMASSTSSDHQSLTIQQDPDESINPNPPPGPDPDANSHPNTPPGPTRFVNRVRKWLLPGAKPIPLLISIASGLIMRFGIPKPAALSTQAWQLLAIFITTIVGLIVGPLPVGAWAFVCLTATVVTKTLSFQEAFSSLTNDVIWLIVVAFFFSRGFVKSGLGDRVATYFIRWLGKKTVGLAYGLVLSEAVVSPAIPSSTARAGGVFSPVIASVAASSGSFPNDSSAKKLGSFLAMTQIQLQLKICYALNWRRNSV</sequence>
<evidence type="ECO:0000256" key="4">
    <source>
        <dbReference type="ARBA" id="ARBA00022780"/>
    </source>
</evidence>
<reference evidence="9" key="1">
    <citation type="journal article" date="2013" name="J. Plant Res.">
        <title>Effect of fungi and light on seed germination of three Opuntia species from semiarid lands of central Mexico.</title>
        <authorList>
            <person name="Delgado-Sanchez P."/>
            <person name="Jimenez-Bremont J.F."/>
            <person name="Guerrero-Gonzalez Mde L."/>
            <person name="Flores J."/>
        </authorList>
    </citation>
    <scope>NUCLEOTIDE SEQUENCE</scope>
    <source>
        <tissue evidence="9">Cladode</tissue>
    </source>
</reference>
<dbReference type="InterPro" id="IPR030676">
    <property type="entry name" value="CitT-rel"/>
</dbReference>
<feature type="transmembrane region" description="Helical" evidence="8">
    <location>
        <begin position="134"/>
        <end position="159"/>
    </location>
</feature>
<feature type="region of interest" description="Disordered" evidence="7">
    <location>
        <begin position="53"/>
        <end position="87"/>
    </location>
</feature>
<keyword evidence="4" id="KW-0934">Plastid</keyword>
<dbReference type="AlphaFoldDB" id="A0A7C9A5G9"/>
<dbReference type="Pfam" id="PF00939">
    <property type="entry name" value="Na_sulph_symp"/>
    <property type="match status" value="1"/>
</dbReference>
<evidence type="ECO:0000256" key="5">
    <source>
        <dbReference type="ARBA" id="ARBA00022989"/>
    </source>
</evidence>
<reference evidence="9" key="2">
    <citation type="submission" date="2020-07" db="EMBL/GenBank/DDBJ databases">
        <authorList>
            <person name="Vera ALvarez R."/>
            <person name="Arias-Moreno D.M."/>
            <person name="Jimenez-Jacinto V."/>
            <person name="Jimenez-Bremont J.F."/>
            <person name="Swaminathan K."/>
            <person name="Moose S.P."/>
            <person name="Guerrero-Gonzalez M.L."/>
            <person name="Marino-Ramirez L."/>
            <person name="Landsman D."/>
            <person name="Rodriguez-Kessler M."/>
            <person name="Delgado-Sanchez P."/>
        </authorList>
    </citation>
    <scope>NUCLEOTIDE SEQUENCE</scope>
    <source>
        <tissue evidence="9">Cladode</tissue>
    </source>
</reference>
<comment type="similarity">
    <text evidence="2">Belongs to the SLC13A/DASS transporter (TC 2.A.47) family. DIT1 subfamily.</text>
</comment>
<dbReference type="EMBL" id="GISG01198476">
    <property type="protein sequence ID" value="MBA4657931.1"/>
    <property type="molecule type" value="Transcribed_RNA"/>
</dbReference>
<feature type="transmembrane region" description="Helical" evidence="8">
    <location>
        <begin position="105"/>
        <end position="122"/>
    </location>
</feature>
<evidence type="ECO:0000256" key="3">
    <source>
        <dbReference type="ARBA" id="ARBA00022692"/>
    </source>
</evidence>
<keyword evidence="4" id="KW-1001">Plastid inner membrane</keyword>
<accession>A0A7C9A5G9</accession>
<keyword evidence="6 8" id="KW-0472">Membrane</keyword>
<evidence type="ECO:0000313" key="9">
    <source>
        <dbReference type="EMBL" id="MBA4657933.1"/>
    </source>
</evidence>
<comment type="subcellular location">
    <subcellularLocation>
        <location evidence="1">Plastid</location>
        <location evidence="1">Chloroplast inner membrane</location>
        <topology evidence="1">Multi-pass membrane protein</topology>
    </subcellularLocation>
</comment>
<name>A0A7C9A5G9_OPUST</name>
<organism evidence="9">
    <name type="scientific">Opuntia streptacantha</name>
    <name type="common">Prickly pear cactus</name>
    <name type="synonym">Opuntia cardona</name>
    <dbReference type="NCBI Taxonomy" id="393608"/>
    <lineage>
        <taxon>Eukaryota</taxon>
        <taxon>Viridiplantae</taxon>
        <taxon>Streptophyta</taxon>
        <taxon>Embryophyta</taxon>
        <taxon>Tracheophyta</taxon>
        <taxon>Spermatophyta</taxon>
        <taxon>Magnoliopsida</taxon>
        <taxon>eudicotyledons</taxon>
        <taxon>Gunneridae</taxon>
        <taxon>Pentapetalae</taxon>
        <taxon>Caryophyllales</taxon>
        <taxon>Cactineae</taxon>
        <taxon>Cactaceae</taxon>
        <taxon>Opuntioideae</taxon>
        <taxon>Opuntia</taxon>
    </lineage>
</organism>
<dbReference type="InterPro" id="IPR001898">
    <property type="entry name" value="SLC13A/DASS"/>
</dbReference>
<evidence type="ECO:0000256" key="8">
    <source>
        <dbReference type="SAM" id="Phobius"/>
    </source>
</evidence>
<evidence type="ECO:0008006" key="10">
    <source>
        <dbReference type="Google" id="ProtNLM"/>
    </source>
</evidence>
<dbReference type="PANTHER" id="PTHR42826">
    <property type="entry name" value="DICARBOXYLATE TRANSPORTER 2.1, CHLOROPLASTIC"/>
    <property type="match status" value="1"/>
</dbReference>